<sequence length="98" mass="10954">MRDKLFKPDIFTFTAAFFLVTVIQNVCCRPKGGGRRGGSVALYGGRGMGRLYFTSARWAVLSPATKALILIFCIILGIFLVVGIYRAYVWCTKDPVRR</sequence>
<dbReference type="EMBL" id="BPLQ01001550">
    <property type="protein sequence ID" value="GIX82818.1"/>
    <property type="molecule type" value="Genomic_DNA"/>
</dbReference>
<keyword evidence="3" id="KW-1185">Reference proteome</keyword>
<evidence type="ECO:0000313" key="3">
    <source>
        <dbReference type="Proteomes" id="UP001054837"/>
    </source>
</evidence>
<proteinExistence type="predicted"/>
<dbReference type="Proteomes" id="UP001054837">
    <property type="component" value="Unassembled WGS sequence"/>
</dbReference>
<gene>
    <name evidence="2" type="ORF">CDAR_377941</name>
</gene>
<keyword evidence="1" id="KW-0812">Transmembrane</keyword>
<evidence type="ECO:0000256" key="1">
    <source>
        <dbReference type="SAM" id="Phobius"/>
    </source>
</evidence>
<feature type="transmembrane region" description="Helical" evidence="1">
    <location>
        <begin position="67"/>
        <end position="88"/>
    </location>
</feature>
<name>A0AAV4NG40_9ARAC</name>
<reference evidence="2 3" key="1">
    <citation type="submission" date="2021-06" db="EMBL/GenBank/DDBJ databases">
        <title>Caerostris darwini draft genome.</title>
        <authorList>
            <person name="Kono N."/>
            <person name="Arakawa K."/>
        </authorList>
    </citation>
    <scope>NUCLEOTIDE SEQUENCE [LARGE SCALE GENOMIC DNA]</scope>
</reference>
<evidence type="ECO:0000313" key="2">
    <source>
        <dbReference type="EMBL" id="GIX82818.1"/>
    </source>
</evidence>
<dbReference type="AlphaFoldDB" id="A0AAV4NG40"/>
<comment type="caution">
    <text evidence="2">The sequence shown here is derived from an EMBL/GenBank/DDBJ whole genome shotgun (WGS) entry which is preliminary data.</text>
</comment>
<keyword evidence="1" id="KW-1133">Transmembrane helix</keyword>
<keyword evidence="1" id="KW-0472">Membrane</keyword>
<accession>A0AAV4NG40</accession>
<protein>
    <submittedName>
        <fullName evidence="2">Uncharacterized protein</fullName>
    </submittedName>
</protein>
<organism evidence="2 3">
    <name type="scientific">Caerostris darwini</name>
    <dbReference type="NCBI Taxonomy" id="1538125"/>
    <lineage>
        <taxon>Eukaryota</taxon>
        <taxon>Metazoa</taxon>
        <taxon>Ecdysozoa</taxon>
        <taxon>Arthropoda</taxon>
        <taxon>Chelicerata</taxon>
        <taxon>Arachnida</taxon>
        <taxon>Araneae</taxon>
        <taxon>Araneomorphae</taxon>
        <taxon>Entelegynae</taxon>
        <taxon>Araneoidea</taxon>
        <taxon>Araneidae</taxon>
        <taxon>Caerostris</taxon>
    </lineage>
</organism>